<name>A0A495IT76_9SPHI</name>
<dbReference type="AlphaFoldDB" id="A0A495IT76"/>
<gene>
    <name evidence="3" type="ORF">BDD43_0043</name>
</gene>
<dbReference type="InterPro" id="IPR023393">
    <property type="entry name" value="START-like_dom_sf"/>
</dbReference>
<dbReference type="Gene3D" id="3.30.530.20">
    <property type="match status" value="1"/>
</dbReference>
<dbReference type="RefSeq" id="WP_121195561.1">
    <property type="nucleotide sequence ID" value="NZ_RBKU01000001.1"/>
</dbReference>
<dbReference type="Pfam" id="PF08327">
    <property type="entry name" value="AHSA1"/>
    <property type="match status" value="1"/>
</dbReference>
<evidence type="ECO:0000313" key="4">
    <source>
        <dbReference type="Proteomes" id="UP000268007"/>
    </source>
</evidence>
<organism evidence="3 4">
    <name type="scientific">Mucilaginibacter gracilis</name>
    <dbReference type="NCBI Taxonomy" id="423350"/>
    <lineage>
        <taxon>Bacteria</taxon>
        <taxon>Pseudomonadati</taxon>
        <taxon>Bacteroidota</taxon>
        <taxon>Sphingobacteriia</taxon>
        <taxon>Sphingobacteriales</taxon>
        <taxon>Sphingobacteriaceae</taxon>
        <taxon>Mucilaginibacter</taxon>
    </lineage>
</organism>
<evidence type="ECO:0000313" key="3">
    <source>
        <dbReference type="EMBL" id="RKR79957.1"/>
    </source>
</evidence>
<evidence type="ECO:0000259" key="2">
    <source>
        <dbReference type="Pfam" id="PF08327"/>
    </source>
</evidence>
<keyword evidence="4" id="KW-1185">Reference proteome</keyword>
<dbReference type="Proteomes" id="UP000268007">
    <property type="component" value="Unassembled WGS sequence"/>
</dbReference>
<dbReference type="InterPro" id="IPR013538">
    <property type="entry name" value="ASHA1/2-like_C"/>
</dbReference>
<sequence length="150" mass="17252">MAKIIKHQYFFAHPIETVWEYLTNSELMGQWLMKNNFEPVLGHEFQFRTGGKANLNFDGIFYCKVLDIEPLKTLSYSWNCGPGEGQITLKSVVTWQLESKDNGTEVTLDHRGFDKAENLDMYHGLMHGWLEKFTNIDKLLQAGAHGHTNS</sequence>
<proteinExistence type="inferred from homology"/>
<accession>A0A495IT76</accession>
<evidence type="ECO:0000256" key="1">
    <source>
        <dbReference type="ARBA" id="ARBA00006817"/>
    </source>
</evidence>
<dbReference type="SUPFAM" id="SSF55961">
    <property type="entry name" value="Bet v1-like"/>
    <property type="match status" value="1"/>
</dbReference>
<feature type="domain" description="Activator of Hsp90 ATPase homologue 1/2-like C-terminal" evidence="2">
    <location>
        <begin position="13"/>
        <end position="140"/>
    </location>
</feature>
<reference evidence="3 4" key="1">
    <citation type="submission" date="2018-10" db="EMBL/GenBank/DDBJ databases">
        <title>Genomic Encyclopedia of Archaeal and Bacterial Type Strains, Phase II (KMG-II): from individual species to whole genera.</title>
        <authorList>
            <person name="Goeker M."/>
        </authorList>
    </citation>
    <scope>NUCLEOTIDE SEQUENCE [LARGE SCALE GENOMIC DNA]</scope>
    <source>
        <strain evidence="3 4">DSM 18602</strain>
    </source>
</reference>
<protein>
    <submittedName>
        <fullName evidence="3">Uncharacterized protein YndB with AHSA1/START domain</fullName>
    </submittedName>
</protein>
<dbReference type="OrthoDB" id="2355173at2"/>
<dbReference type="EMBL" id="RBKU01000001">
    <property type="protein sequence ID" value="RKR79957.1"/>
    <property type="molecule type" value="Genomic_DNA"/>
</dbReference>
<comment type="similarity">
    <text evidence="1">Belongs to the AHA1 family.</text>
</comment>
<dbReference type="CDD" id="cd07814">
    <property type="entry name" value="SRPBCC_CalC_Aha1-like"/>
    <property type="match status" value="1"/>
</dbReference>
<comment type="caution">
    <text evidence="3">The sequence shown here is derived from an EMBL/GenBank/DDBJ whole genome shotgun (WGS) entry which is preliminary data.</text>
</comment>